<dbReference type="Proteomes" id="UP000054279">
    <property type="component" value="Unassembled WGS sequence"/>
</dbReference>
<organism evidence="2 3">
    <name type="scientific">Sphaerobolus stellatus (strain SS14)</name>
    <dbReference type="NCBI Taxonomy" id="990650"/>
    <lineage>
        <taxon>Eukaryota</taxon>
        <taxon>Fungi</taxon>
        <taxon>Dikarya</taxon>
        <taxon>Basidiomycota</taxon>
        <taxon>Agaricomycotina</taxon>
        <taxon>Agaricomycetes</taxon>
        <taxon>Phallomycetidae</taxon>
        <taxon>Geastrales</taxon>
        <taxon>Sphaerobolaceae</taxon>
        <taxon>Sphaerobolus</taxon>
    </lineage>
</organism>
<dbReference type="HOGENOM" id="CLU_1582452_0_0_1"/>
<sequence length="170" mass="19180">MDDDKFNVAYFANHLFLLPKLPQKNDTEPELQAALVRFVLKCAEDFAKNAKNTEADEAWRKTVAMLKHMCETRVHSGLYEEKLAQTMTNIGNGGMYMFMAVDQLLIGGNLAFLDVVALHIVKQNAGIIFRGRKDCIHFEYFQASPSPATVVQTTGKLIIQFPARPRQSFP</sequence>
<proteinExistence type="predicted"/>
<keyword evidence="3" id="KW-1185">Reference proteome</keyword>
<dbReference type="Pfam" id="PF20255">
    <property type="entry name" value="DUF6606"/>
    <property type="match status" value="1"/>
</dbReference>
<dbReference type="InterPro" id="IPR046541">
    <property type="entry name" value="DUF6606"/>
</dbReference>
<dbReference type="AlphaFoldDB" id="A0A0C9UG18"/>
<feature type="domain" description="DUF6606" evidence="1">
    <location>
        <begin position="12"/>
        <end position="163"/>
    </location>
</feature>
<gene>
    <name evidence="2" type="ORF">M422DRAFT_264207</name>
</gene>
<name>A0A0C9UG18_SPHS4</name>
<dbReference type="OrthoDB" id="3030530at2759"/>
<accession>A0A0C9UG18</accession>
<evidence type="ECO:0000313" key="3">
    <source>
        <dbReference type="Proteomes" id="UP000054279"/>
    </source>
</evidence>
<protein>
    <recommendedName>
        <fullName evidence="1">DUF6606 domain-containing protein</fullName>
    </recommendedName>
</protein>
<evidence type="ECO:0000313" key="2">
    <source>
        <dbReference type="EMBL" id="KIJ33754.1"/>
    </source>
</evidence>
<evidence type="ECO:0000259" key="1">
    <source>
        <dbReference type="Pfam" id="PF20255"/>
    </source>
</evidence>
<feature type="non-terminal residue" evidence="2">
    <location>
        <position position="170"/>
    </location>
</feature>
<dbReference type="EMBL" id="KN837208">
    <property type="protein sequence ID" value="KIJ33754.1"/>
    <property type="molecule type" value="Genomic_DNA"/>
</dbReference>
<reference evidence="2 3" key="1">
    <citation type="submission" date="2014-06" db="EMBL/GenBank/DDBJ databases">
        <title>Evolutionary Origins and Diversification of the Mycorrhizal Mutualists.</title>
        <authorList>
            <consortium name="DOE Joint Genome Institute"/>
            <consortium name="Mycorrhizal Genomics Consortium"/>
            <person name="Kohler A."/>
            <person name="Kuo A."/>
            <person name="Nagy L.G."/>
            <person name="Floudas D."/>
            <person name="Copeland A."/>
            <person name="Barry K.W."/>
            <person name="Cichocki N."/>
            <person name="Veneault-Fourrey C."/>
            <person name="LaButti K."/>
            <person name="Lindquist E.A."/>
            <person name="Lipzen A."/>
            <person name="Lundell T."/>
            <person name="Morin E."/>
            <person name="Murat C."/>
            <person name="Riley R."/>
            <person name="Ohm R."/>
            <person name="Sun H."/>
            <person name="Tunlid A."/>
            <person name="Henrissat B."/>
            <person name="Grigoriev I.V."/>
            <person name="Hibbett D.S."/>
            <person name="Martin F."/>
        </authorList>
    </citation>
    <scope>NUCLEOTIDE SEQUENCE [LARGE SCALE GENOMIC DNA]</scope>
    <source>
        <strain evidence="2 3">SS14</strain>
    </source>
</reference>